<reference evidence="2 3" key="1">
    <citation type="journal article" date="2015" name="Genome Announc.">
        <title>Draft Genome Sequence of Filamentous Marine Cyanobacterium Lyngbya confervoides Strain BDU141951.</title>
        <authorList>
            <person name="Chandrababunaidu M.M."/>
            <person name="Sen D."/>
            <person name="Tripathy S."/>
        </authorList>
    </citation>
    <scope>NUCLEOTIDE SEQUENCE [LARGE SCALE GENOMIC DNA]</scope>
    <source>
        <strain evidence="2 3">BDU141951</strain>
    </source>
</reference>
<sequence>MDKSSHQKDQQHPQWNRDRQVADRLLREEANDLNLAELARLKIRYQGFPGGRDIQADLDKVMNRWKLTDSTLFEKTREIHWREQIYSVRSSKKEDWT</sequence>
<evidence type="ECO:0000256" key="1">
    <source>
        <dbReference type="SAM" id="MobiDB-lite"/>
    </source>
</evidence>
<accession>A0ABD4T4L7</accession>
<protein>
    <submittedName>
        <fullName evidence="2">DUF3288 family protein</fullName>
    </submittedName>
</protein>
<dbReference type="AlphaFoldDB" id="A0ABD4T4L7"/>
<organism evidence="2 3">
    <name type="scientific">Lyngbya confervoides BDU141951</name>
    <dbReference type="NCBI Taxonomy" id="1574623"/>
    <lineage>
        <taxon>Bacteria</taxon>
        <taxon>Bacillati</taxon>
        <taxon>Cyanobacteriota</taxon>
        <taxon>Cyanophyceae</taxon>
        <taxon>Oscillatoriophycideae</taxon>
        <taxon>Oscillatoriales</taxon>
        <taxon>Microcoleaceae</taxon>
        <taxon>Lyngbya</taxon>
    </lineage>
</organism>
<dbReference type="Proteomes" id="UP000031561">
    <property type="component" value="Unassembled WGS sequence"/>
</dbReference>
<dbReference type="InterPro" id="IPR021705">
    <property type="entry name" value="DUF3288"/>
</dbReference>
<feature type="region of interest" description="Disordered" evidence="1">
    <location>
        <begin position="1"/>
        <end position="20"/>
    </location>
</feature>
<proteinExistence type="predicted"/>
<name>A0ABD4T4L7_9CYAN</name>
<keyword evidence="3" id="KW-1185">Reference proteome</keyword>
<dbReference type="RefSeq" id="WP_166275096.1">
    <property type="nucleotide sequence ID" value="NZ_JTHE03000061.1"/>
</dbReference>
<evidence type="ECO:0000313" key="2">
    <source>
        <dbReference type="EMBL" id="MCM1983381.1"/>
    </source>
</evidence>
<gene>
    <name evidence="2" type="ORF">QQ91_0011195</name>
</gene>
<dbReference type="EMBL" id="JTHE03000061">
    <property type="protein sequence ID" value="MCM1983381.1"/>
    <property type="molecule type" value="Genomic_DNA"/>
</dbReference>
<comment type="caution">
    <text evidence="2">The sequence shown here is derived from an EMBL/GenBank/DDBJ whole genome shotgun (WGS) entry which is preliminary data.</text>
</comment>
<evidence type="ECO:0000313" key="3">
    <source>
        <dbReference type="Proteomes" id="UP000031561"/>
    </source>
</evidence>
<dbReference type="Pfam" id="PF11691">
    <property type="entry name" value="DUF3288"/>
    <property type="match status" value="1"/>
</dbReference>